<accession>X1IEP4</accession>
<evidence type="ECO:0000313" key="1">
    <source>
        <dbReference type="EMBL" id="GAH80901.1"/>
    </source>
</evidence>
<sequence>MNDSSFRNGGITDESPVLLAYIHDQKGVNTVGNGIGHDITAYIDNDQSTMMILNDYAIYVCSCG</sequence>
<reference evidence="1" key="1">
    <citation type="journal article" date="2014" name="Front. Microbiol.">
        <title>High frequency of phylogenetically diverse reductive dehalogenase-homologous genes in deep subseafloor sedimentary metagenomes.</title>
        <authorList>
            <person name="Kawai M."/>
            <person name="Futagami T."/>
            <person name="Toyoda A."/>
            <person name="Takaki Y."/>
            <person name="Nishi S."/>
            <person name="Hori S."/>
            <person name="Arai W."/>
            <person name="Tsubouchi T."/>
            <person name="Morono Y."/>
            <person name="Uchiyama I."/>
            <person name="Ito T."/>
            <person name="Fujiyama A."/>
            <person name="Inagaki F."/>
            <person name="Takami H."/>
        </authorList>
    </citation>
    <scope>NUCLEOTIDE SEQUENCE</scope>
    <source>
        <strain evidence="1">Expedition CK06-06</strain>
    </source>
</reference>
<comment type="caution">
    <text evidence="1">The sequence shown here is derived from an EMBL/GenBank/DDBJ whole genome shotgun (WGS) entry which is preliminary data.</text>
</comment>
<name>X1IEP4_9ZZZZ</name>
<proteinExistence type="predicted"/>
<organism evidence="1">
    <name type="scientific">marine sediment metagenome</name>
    <dbReference type="NCBI Taxonomy" id="412755"/>
    <lineage>
        <taxon>unclassified sequences</taxon>
        <taxon>metagenomes</taxon>
        <taxon>ecological metagenomes</taxon>
    </lineage>
</organism>
<dbReference type="AlphaFoldDB" id="X1IEP4"/>
<gene>
    <name evidence="1" type="ORF">S03H2_61100</name>
</gene>
<dbReference type="EMBL" id="BARU01039419">
    <property type="protein sequence ID" value="GAH80901.1"/>
    <property type="molecule type" value="Genomic_DNA"/>
</dbReference>
<protein>
    <submittedName>
        <fullName evidence="1">Uncharacterized protein</fullName>
    </submittedName>
</protein>